<dbReference type="PANTHER" id="PTHR43344">
    <property type="entry name" value="PHOSPHOSERINE PHOSPHATASE"/>
    <property type="match status" value="1"/>
</dbReference>
<dbReference type="InterPro" id="IPR050582">
    <property type="entry name" value="HAD-like_SerB"/>
</dbReference>
<feature type="active site" description="Proton donor" evidence="12">
    <location>
        <position position="52"/>
    </location>
</feature>
<dbReference type="CDD" id="cd04309">
    <property type="entry name" value="HAD_PSP_eu"/>
    <property type="match status" value="1"/>
</dbReference>
<comment type="similarity">
    <text evidence="3">Belongs to the HAD-like hydrolase superfamily. SerB family.</text>
</comment>
<keyword evidence="9" id="KW-0460">Magnesium</keyword>
<dbReference type="Gene3D" id="3.40.50.1000">
    <property type="entry name" value="HAD superfamily/HAD-like"/>
    <property type="match status" value="1"/>
</dbReference>
<evidence type="ECO:0000256" key="6">
    <source>
        <dbReference type="ARBA" id="ARBA00022605"/>
    </source>
</evidence>
<comment type="cofactor">
    <cofactor evidence="1">
        <name>Mg(2+)</name>
        <dbReference type="ChEBI" id="CHEBI:18420"/>
    </cofactor>
</comment>
<dbReference type="EC" id="3.1.3.3" evidence="4"/>
<evidence type="ECO:0000256" key="12">
    <source>
        <dbReference type="PIRSR" id="PIRSR604469-1"/>
    </source>
</evidence>
<comment type="pathway">
    <text evidence="2">Amino-acid biosynthesis; L-serine biosynthesis; L-serine from 3-phospho-D-glycerate: step 3/3.</text>
</comment>
<dbReference type="GO" id="GO:0000287">
    <property type="term" value="F:magnesium ion binding"/>
    <property type="evidence" value="ECO:0007669"/>
    <property type="project" value="TreeGrafter"/>
</dbReference>
<dbReference type="AlphaFoldDB" id="A0A132A768"/>
<dbReference type="Proteomes" id="UP000616769">
    <property type="component" value="Unassembled WGS sequence"/>
</dbReference>
<dbReference type="VEuPathDB" id="VectorBase:SSCA002899"/>
<evidence type="ECO:0000313" key="13">
    <source>
        <dbReference type="EMBL" id="KPM06475.1"/>
    </source>
</evidence>
<keyword evidence="7" id="KW-0479">Metal-binding</keyword>
<dbReference type="InterPro" id="IPR036412">
    <property type="entry name" value="HAD-like_sf"/>
</dbReference>
<dbReference type="InterPro" id="IPR023214">
    <property type="entry name" value="HAD_sf"/>
</dbReference>
<dbReference type="GO" id="GO:0006564">
    <property type="term" value="P:L-serine biosynthetic process"/>
    <property type="evidence" value="ECO:0007669"/>
    <property type="project" value="UniProtKB-KW"/>
</dbReference>
<evidence type="ECO:0000256" key="10">
    <source>
        <dbReference type="ARBA" id="ARBA00023299"/>
    </source>
</evidence>
<dbReference type="Pfam" id="PF12710">
    <property type="entry name" value="HAD"/>
    <property type="match status" value="1"/>
</dbReference>
<dbReference type="Gene3D" id="1.10.150.210">
    <property type="entry name" value="Phosphoserine phosphatase, domain 2"/>
    <property type="match status" value="1"/>
</dbReference>
<organism evidence="13 14">
    <name type="scientific">Sarcoptes scabiei</name>
    <name type="common">Itch mite</name>
    <name type="synonym">Acarus scabiei</name>
    <dbReference type="NCBI Taxonomy" id="52283"/>
    <lineage>
        <taxon>Eukaryota</taxon>
        <taxon>Metazoa</taxon>
        <taxon>Ecdysozoa</taxon>
        <taxon>Arthropoda</taxon>
        <taxon>Chelicerata</taxon>
        <taxon>Arachnida</taxon>
        <taxon>Acari</taxon>
        <taxon>Acariformes</taxon>
        <taxon>Sarcoptiformes</taxon>
        <taxon>Astigmata</taxon>
        <taxon>Psoroptidia</taxon>
        <taxon>Sarcoptoidea</taxon>
        <taxon>Sarcoptidae</taxon>
        <taxon>Sarcoptinae</taxon>
        <taxon>Sarcoptes</taxon>
    </lineage>
</organism>
<dbReference type="NCBIfam" id="TIGR01488">
    <property type="entry name" value="HAD-SF-IB"/>
    <property type="match status" value="1"/>
</dbReference>
<evidence type="ECO:0000256" key="9">
    <source>
        <dbReference type="ARBA" id="ARBA00022842"/>
    </source>
</evidence>
<evidence type="ECO:0000256" key="11">
    <source>
        <dbReference type="ARBA" id="ARBA00031693"/>
    </source>
</evidence>
<reference evidence="13 14" key="1">
    <citation type="journal article" date="2015" name="Parasit. Vectors">
        <title>Draft genome of the scabies mite.</title>
        <authorList>
            <person name="Rider S.D.Jr."/>
            <person name="Morgan M.S."/>
            <person name="Arlian L.G."/>
        </authorList>
    </citation>
    <scope>NUCLEOTIDE SEQUENCE [LARGE SCALE GENOMIC DNA]</scope>
    <source>
        <strain evidence="13">Arlian Lab</strain>
    </source>
</reference>
<dbReference type="NCBIfam" id="TIGR00338">
    <property type="entry name" value="serB"/>
    <property type="match status" value="1"/>
</dbReference>
<sequence>MNNNNNILANNNNNNNTKTSMSTLHNKICLNVDEKSVRQIFRSSDAVCFDVDSTVCRDEAIDELAIFANKEKEVMEMWIRTRRAMRGGCSFYDALAKRLQLIQPTVEMVTEYLRIHPPLYFWTNRELVALLHSQGVHVYLVSGGFYSIIEPVAKELGIPYKNIFANRIKFFYDGNYAGFDESEPTCQQNGKAKVVAYLKNRYKYRYITIVGDGVTDLEACPPADAFIGFGANQIREKVKKEAKWFATSFYDLIEELKLNN</sequence>
<name>A0A132A768_SARSC</name>
<proteinExistence type="inferred from homology"/>
<evidence type="ECO:0000256" key="2">
    <source>
        <dbReference type="ARBA" id="ARBA00005135"/>
    </source>
</evidence>
<dbReference type="PANTHER" id="PTHR43344:SF2">
    <property type="entry name" value="PHOSPHOSERINE PHOSPHATASE"/>
    <property type="match status" value="1"/>
</dbReference>
<gene>
    <name evidence="13" type="ORF">QR98_0049520</name>
</gene>
<evidence type="ECO:0000256" key="3">
    <source>
        <dbReference type="ARBA" id="ARBA00009184"/>
    </source>
</evidence>
<comment type="caution">
    <text evidence="13">The sequence shown here is derived from an EMBL/GenBank/DDBJ whole genome shotgun (WGS) entry which is preliminary data.</text>
</comment>
<evidence type="ECO:0000256" key="7">
    <source>
        <dbReference type="ARBA" id="ARBA00022723"/>
    </source>
</evidence>
<accession>A0A132A768</accession>
<dbReference type="EMBL" id="JXLN01010899">
    <property type="protein sequence ID" value="KPM06475.1"/>
    <property type="molecule type" value="Genomic_DNA"/>
</dbReference>
<dbReference type="GO" id="GO:0036424">
    <property type="term" value="F:L-phosphoserine phosphatase activity"/>
    <property type="evidence" value="ECO:0007669"/>
    <property type="project" value="InterPro"/>
</dbReference>
<keyword evidence="10" id="KW-0718">Serine biosynthesis</keyword>
<evidence type="ECO:0000313" key="14">
    <source>
        <dbReference type="Proteomes" id="UP000616769"/>
    </source>
</evidence>
<feature type="active site" description="Nucleophile" evidence="12">
    <location>
        <position position="50"/>
    </location>
</feature>
<keyword evidence="8" id="KW-0378">Hydrolase</keyword>
<dbReference type="UniPathway" id="UPA00135">
    <property type="reaction ID" value="UER00198"/>
</dbReference>
<dbReference type="OrthoDB" id="27226at2759"/>
<dbReference type="SUPFAM" id="SSF56784">
    <property type="entry name" value="HAD-like"/>
    <property type="match status" value="1"/>
</dbReference>
<evidence type="ECO:0000256" key="5">
    <source>
        <dbReference type="ARBA" id="ARBA00015196"/>
    </source>
</evidence>
<dbReference type="InterPro" id="IPR004469">
    <property type="entry name" value="PSP"/>
</dbReference>
<protein>
    <recommendedName>
        <fullName evidence="5">Phosphoserine phosphatase</fullName>
        <ecNumber evidence="4">3.1.3.3</ecNumber>
    </recommendedName>
    <alternativeName>
        <fullName evidence="11">O-phosphoserine phosphohydrolase</fullName>
    </alternativeName>
</protein>
<evidence type="ECO:0000256" key="4">
    <source>
        <dbReference type="ARBA" id="ARBA00012640"/>
    </source>
</evidence>
<keyword evidence="6" id="KW-0028">Amino-acid biosynthesis</keyword>
<evidence type="ECO:0000256" key="1">
    <source>
        <dbReference type="ARBA" id="ARBA00001946"/>
    </source>
</evidence>
<evidence type="ECO:0000256" key="8">
    <source>
        <dbReference type="ARBA" id="ARBA00022801"/>
    </source>
</evidence>
<dbReference type="GO" id="GO:0005737">
    <property type="term" value="C:cytoplasm"/>
    <property type="evidence" value="ECO:0007669"/>
    <property type="project" value="TreeGrafter"/>
</dbReference>